<accession>A0A8S0R3D4</accession>
<dbReference type="Proteomes" id="UP000594638">
    <property type="component" value="Unassembled WGS sequence"/>
</dbReference>
<evidence type="ECO:0000256" key="1">
    <source>
        <dbReference type="SAM" id="MobiDB-lite"/>
    </source>
</evidence>
<dbReference type="Gramene" id="OE9A027207T1">
    <property type="protein sequence ID" value="OE9A027207C1"/>
    <property type="gene ID" value="OE9A027207"/>
</dbReference>
<feature type="compositionally biased region" description="Basic and acidic residues" evidence="1">
    <location>
        <begin position="53"/>
        <end position="62"/>
    </location>
</feature>
<dbReference type="AlphaFoldDB" id="A0A8S0R3D4"/>
<dbReference type="EMBL" id="CACTIH010002105">
    <property type="protein sequence ID" value="CAA2973466.1"/>
    <property type="molecule type" value="Genomic_DNA"/>
</dbReference>
<comment type="caution">
    <text evidence="2">The sequence shown here is derived from an EMBL/GenBank/DDBJ whole genome shotgun (WGS) entry which is preliminary data.</text>
</comment>
<feature type="region of interest" description="Disordered" evidence="1">
    <location>
        <begin position="39"/>
        <end position="94"/>
    </location>
</feature>
<evidence type="ECO:0000313" key="2">
    <source>
        <dbReference type="EMBL" id="CAA2973466.1"/>
    </source>
</evidence>
<reference evidence="2 3" key="1">
    <citation type="submission" date="2019-12" db="EMBL/GenBank/DDBJ databases">
        <authorList>
            <person name="Alioto T."/>
            <person name="Alioto T."/>
            <person name="Gomez Garrido J."/>
        </authorList>
    </citation>
    <scope>NUCLEOTIDE SEQUENCE [LARGE SCALE GENOMIC DNA]</scope>
</reference>
<sequence length="109" mass="12491">MQDNRDDRFLEVLHHNYGKPLNKSSWDGQAQIEHRIWEKKTSNEVNASVGDKYQNDTKDAPVKKVSPVSDKPIKPHVHPQMKAPAKETDASRGKNKNFFTKLFGLAHNK</sequence>
<proteinExistence type="predicted"/>
<organism evidence="2 3">
    <name type="scientific">Olea europaea subsp. europaea</name>
    <dbReference type="NCBI Taxonomy" id="158383"/>
    <lineage>
        <taxon>Eukaryota</taxon>
        <taxon>Viridiplantae</taxon>
        <taxon>Streptophyta</taxon>
        <taxon>Embryophyta</taxon>
        <taxon>Tracheophyta</taxon>
        <taxon>Spermatophyta</taxon>
        <taxon>Magnoliopsida</taxon>
        <taxon>eudicotyledons</taxon>
        <taxon>Gunneridae</taxon>
        <taxon>Pentapetalae</taxon>
        <taxon>asterids</taxon>
        <taxon>lamiids</taxon>
        <taxon>Lamiales</taxon>
        <taxon>Oleaceae</taxon>
        <taxon>Oleeae</taxon>
        <taxon>Olea</taxon>
    </lineage>
</organism>
<keyword evidence="3" id="KW-1185">Reference proteome</keyword>
<gene>
    <name evidence="2" type="ORF">OLEA9_A027207</name>
</gene>
<protein>
    <submittedName>
        <fullName evidence="2">Uncharacterized protein</fullName>
    </submittedName>
</protein>
<evidence type="ECO:0000313" key="3">
    <source>
        <dbReference type="Proteomes" id="UP000594638"/>
    </source>
</evidence>
<name>A0A8S0R3D4_OLEEU</name>